<dbReference type="GO" id="GO:0006633">
    <property type="term" value="P:fatty acid biosynthetic process"/>
    <property type="evidence" value="ECO:0007669"/>
    <property type="project" value="UniProtKB-UniRule"/>
</dbReference>
<sequence length="328" mass="36864">MIKYRIAFDINGNDNGPMAAFFASLKFAKNNPEIEIILVGNTDEIKYDQEIPSNIKFILNKNKPSDIKNIRAIIKEDFSMNQAIDLVLNKEADAIISSGDSGAYISLLTLKAKRINGISRPAFMAEINTIKREKTLFLDIGANVVVKPEYLYEWAKLTNAFYKQMHGKNDPKLTILNIGTEDYKGPELLQESAKLIKEDSSINFIGFSEPRNLLKGHYDIAICDGYAGNLILKSYEGAIFTFRDLLKESIMKKLKYKLAALLLKGAFKDTMEVLDYRNVASGWVLGVNVLAIKNHGSSDQKSYETTLEKLKAAFENDLLNKLKEVANE</sequence>
<accession>A0A0D5ZKF6</accession>
<dbReference type="GO" id="GO:0008654">
    <property type="term" value="P:phospholipid biosynthetic process"/>
    <property type="evidence" value="ECO:0007669"/>
    <property type="project" value="UniProtKB-KW"/>
</dbReference>
<dbReference type="UniPathway" id="UPA00085"/>
<dbReference type="NCBIfam" id="TIGR00182">
    <property type="entry name" value="plsX"/>
    <property type="match status" value="1"/>
</dbReference>
<gene>
    <name evidence="10" type="primary">plsX</name>
    <name evidence="11" type="ORF">VO56_03140</name>
</gene>
<evidence type="ECO:0000313" key="11">
    <source>
        <dbReference type="EMBL" id="AKA50212.1"/>
    </source>
</evidence>
<organism evidence="11 12">
    <name type="scientific">Mycoplasmopsis gallinacea</name>
    <dbReference type="NCBI Taxonomy" id="29556"/>
    <lineage>
        <taxon>Bacteria</taxon>
        <taxon>Bacillati</taxon>
        <taxon>Mycoplasmatota</taxon>
        <taxon>Mycoplasmoidales</taxon>
        <taxon>Metamycoplasmataceae</taxon>
        <taxon>Mycoplasmopsis</taxon>
    </lineage>
</organism>
<comment type="function">
    <text evidence="10">Catalyzes the reversible formation of acyl-phosphate (acyl-PO(4)) from acyl-[acyl-carrier-protein] (acyl-ACP). This enzyme utilizes acyl-ACP as fatty acyl donor, but not acyl-CoA.</text>
</comment>
<dbReference type="Gene3D" id="3.40.718.10">
    <property type="entry name" value="Isopropylmalate Dehydrogenase"/>
    <property type="match status" value="1"/>
</dbReference>
<comment type="pathway">
    <text evidence="10">Lipid metabolism; phospholipid metabolism.</text>
</comment>
<keyword evidence="4 10" id="KW-0808">Transferase</keyword>
<dbReference type="InterPro" id="IPR012281">
    <property type="entry name" value="Phospholipid_synth_PlsX-like"/>
</dbReference>
<evidence type="ECO:0000256" key="3">
    <source>
        <dbReference type="ARBA" id="ARBA00022516"/>
    </source>
</evidence>
<dbReference type="HOGENOM" id="CLU_039379_1_1_14"/>
<evidence type="ECO:0000256" key="9">
    <source>
        <dbReference type="ARBA" id="ARBA00046608"/>
    </source>
</evidence>
<protein>
    <recommendedName>
        <fullName evidence="8 10">Phosphate acyltransferase</fullName>
        <ecNumber evidence="8 10">2.3.1.274</ecNumber>
    </recommendedName>
    <alternativeName>
        <fullName evidence="10">Acyl-ACP phosphotransacylase</fullName>
    </alternativeName>
    <alternativeName>
        <fullName evidence="10">Acyl-[acyl-carrier-protein]--phosphate acyltransferase</fullName>
    </alternativeName>
    <alternativeName>
        <fullName evidence="10">Phosphate-acyl-ACP acyltransferase</fullName>
    </alternativeName>
</protein>
<dbReference type="PATRIC" id="fig|29556.3.peg.620"/>
<proteinExistence type="inferred from homology"/>
<evidence type="ECO:0000256" key="7">
    <source>
        <dbReference type="ARBA" id="ARBA00023264"/>
    </source>
</evidence>
<comment type="similarity">
    <text evidence="10">Belongs to the PlsX family.</text>
</comment>
<dbReference type="HAMAP" id="MF_00019">
    <property type="entry name" value="PlsX"/>
    <property type="match status" value="1"/>
</dbReference>
<comment type="subcellular location">
    <subcellularLocation>
        <location evidence="10">Cytoplasm</location>
    </subcellularLocation>
    <text evidence="10">Associated with the membrane possibly through PlsY.</text>
</comment>
<keyword evidence="6 10" id="KW-0594">Phospholipid biosynthesis</keyword>
<keyword evidence="5 10" id="KW-0443">Lipid metabolism</keyword>
<evidence type="ECO:0000256" key="2">
    <source>
        <dbReference type="ARBA" id="ARBA00022490"/>
    </source>
</evidence>
<dbReference type="PANTHER" id="PTHR30100">
    <property type="entry name" value="FATTY ACID/PHOSPHOLIPID SYNTHESIS PROTEIN PLSX"/>
    <property type="match status" value="1"/>
</dbReference>
<dbReference type="KEGG" id="mgb:VO56_03140"/>
<dbReference type="PIRSF" id="PIRSF002465">
    <property type="entry name" value="Phsphlp_syn_PlsX"/>
    <property type="match status" value="1"/>
</dbReference>
<dbReference type="EMBL" id="CP011021">
    <property type="protein sequence ID" value="AKA50212.1"/>
    <property type="molecule type" value="Genomic_DNA"/>
</dbReference>
<dbReference type="EC" id="2.3.1.274" evidence="8 10"/>
<evidence type="ECO:0000313" key="12">
    <source>
        <dbReference type="Proteomes" id="UP000032722"/>
    </source>
</evidence>
<evidence type="ECO:0000256" key="6">
    <source>
        <dbReference type="ARBA" id="ARBA00023209"/>
    </source>
</evidence>
<comment type="catalytic activity">
    <reaction evidence="1 10">
        <text>a fatty acyl-[ACP] + phosphate = an acyl phosphate + holo-[ACP]</text>
        <dbReference type="Rhea" id="RHEA:42292"/>
        <dbReference type="Rhea" id="RHEA-COMP:9685"/>
        <dbReference type="Rhea" id="RHEA-COMP:14125"/>
        <dbReference type="ChEBI" id="CHEBI:43474"/>
        <dbReference type="ChEBI" id="CHEBI:59918"/>
        <dbReference type="ChEBI" id="CHEBI:64479"/>
        <dbReference type="ChEBI" id="CHEBI:138651"/>
        <dbReference type="EC" id="2.3.1.274"/>
    </reaction>
</comment>
<dbReference type="GO" id="GO:0005737">
    <property type="term" value="C:cytoplasm"/>
    <property type="evidence" value="ECO:0007669"/>
    <property type="project" value="UniProtKB-SubCell"/>
</dbReference>
<evidence type="ECO:0000256" key="4">
    <source>
        <dbReference type="ARBA" id="ARBA00022679"/>
    </source>
</evidence>
<reference evidence="11 12" key="1">
    <citation type="journal article" date="2015" name="Genome Announc.">
        <title>Complete Genome Sequence of Mycoplasma meleagridis, a Possible Emerging Pathogen in Chickens.</title>
        <authorList>
            <person name="Abolnik C."/>
        </authorList>
    </citation>
    <scope>NUCLEOTIDE SEQUENCE [LARGE SCALE GENOMIC DNA]</scope>
    <source>
        <strain evidence="11 12">B2096 8B</strain>
    </source>
</reference>
<keyword evidence="11" id="KW-0012">Acyltransferase</keyword>
<dbReference type="InterPro" id="IPR003664">
    <property type="entry name" value="FA_synthesis"/>
</dbReference>
<evidence type="ECO:0000256" key="8">
    <source>
        <dbReference type="ARBA" id="ARBA00024069"/>
    </source>
</evidence>
<evidence type="ECO:0000256" key="1">
    <source>
        <dbReference type="ARBA" id="ARBA00001232"/>
    </source>
</evidence>
<keyword evidence="3 10" id="KW-0444">Lipid biosynthesis</keyword>
<dbReference type="GO" id="GO:0043811">
    <property type="term" value="F:phosphate:acyl-[acyl carrier protein] acyltransferase activity"/>
    <property type="evidence" value="ECO:0007669"/>
    <property type="project" value="UniProtKB-UniRule"/>
</dbReference>
<keyword evidence="7 10" id="KW-1208">Phospholipid metabolism</keyword>
<dbReference type="AlphaFoldDB" id="A0A0D5ZKF6"/>
<dbReference type="PANTHER" id="PTHR30100:SF1">
    <property type="entry name" value="PHOSPHATE ACYLTRANSFERASE"/>
    <property type="match status" value="1"/>
</dbReference>
<dbReference type="Pfam" id="PF02504">
    <property type="entry name" value="FA_synthesis"/>
    <property type="match status" value="1"/>
</dbReference>
<dbReference type="SUPFAM" id="SSF53659">
    <property type="entry name" value="Isocitrate/Isopropylmalate dehydrogenase-like"/>
    <property type="match status" value="1"/>
</dbReference>
<comment type="subunit">
    <text evidence="9 10">Homodimer. Probably interacts with PlsY.</text>
</comment>
<evidence type="ECO:0000256" key="5">
    <source>
        <dbReference type="ARBA" id="ARBA00023098"/>
    </source>
</evidence>
<evidence type="ECO:0000256" key="10">
    <source>
        <dbReference type="HAMAP-Rule" id="MF_00019"/>
    </source>
</evidence>
<name>A0A0D5ZKF6_9BACT</name>
<dbReference type="Proteomes" id="UP000032722">
    <property type="component" value="Chromosome"/>
</dbReference>
<keyword evidence="2 10" id="KW-0963">Cytoplasm</keyword>